<keyword evidence="3" id="KW-1185">Reference proteome</keyword>
<comment type="caution">
    <text evidence="2">The sequence shown here is derived from an EMBL/GenBank/DDBJ whole genome shotgun (WGS) entry which is preliminary data.</text>
</comment>
<protein>
    <submittedName>
        <fullName evidence="2">Uncharacterized protein</fullName>
    </submittedName>
</protein>
<evidence type="ECO:0000313" key="2">
    <source>
        <dbReference type="EMBL" id="GBP12884.1"/>
    </source>
</evidence>
<gene>
    <name evidence="2" type="ORF">EVAR_73616_1</name>
</gene>
<name>A0A4C1TFG7_EUMVA</name>
<dbReference type="EMBL" id="BGZK01005176">
    <property type="protein sequence ID" value="GBP12884.1"/>
    <property type="molecule type" value="Genomic_DNA"/>
</dbReference>
<evidence type="ECO:0000256" key="1">
    <source>
        <dbReference type="SAM" id="MobiDB-lite"/>
    </source>
</evidence>
<dbReference type="Proteomes" id="UP000299102">
    <property type="component" value="Unassembled WGS sequence"/>
</dbReference>
<accession>A0A4C1TFG7</accession>
<feature type="region of interest" description="Disordered" evidence="1">
    <location>
        <begin position="80"/>
        <end position="106"/>
    </location>
</feature>
<dbReference type="OrthoDB" id="6260541at2759"/>
<proteinExistence type="predicted"/>
<feature type="region of interest" description="Disordered" evidence="1">
    <location>
        <begin position="238"/>
        <end position="259"/>
    </location>
</feature>
<evidence type="ECO:0000313" key="3">
    <source>
        <dbReference type="Proteomes" id="UP000299102"/>
    </source>
</evidence>
<organism evidence="2 3">
    <name type="scientific">Eumeta variegata</name>
    <name type="common">Bagworm moth</name>
    <name type="synonym">Eumeta japonica</name>
    <dbReference type="NCBI Taxonomy" id="151549"/>
    <lineage>
        <taxon>Eukaryota</taxon>
        <taxon>Metazoa</taxon>
        <taxon>Ecdysozoa</taxon>
        <taxon>Arthropoda</taxon>
        <taxon>Hexapoda</taxon>
        <taxon>Insecta</taxon>
        <taxon>Pterygota</taxon>
        <taxon>Neoptera</taxon>
        <taxon>Endopterygota</taxon>
        <taxon>Lepidoptera</taxon>
        <taxon>Glossata</taxon>
        <taxon>Ditrysia</taxon>
        <taxon>Tineoidea</taxon>
        <taxon>Psychidae</taxon>
        <taxon>Oiketicinae</taxon>
        <taxon>Eumeta</taxon>
    </lineage>
</organism>
<sequence>MYTISSSPPIRRLSASSLLEERCLMGYQIPIDPRYRDTRPIARSASSLYNMSKEVSLSTYNLTNTQGGGLIYQTTMQGIPQQQQPPFSPLKHRARSASNTNVTYTPPPSIYIEEYMEPGEQSSANKTNSQESFTNFMYTEIHQPLNEEGIASVSNAEEIPFIDDGSPTEEETPYVPTEQYSQLNRGIIGNKKPLNLNTQRKTVSFDLEDIASKEAAAEVLANRKFHTHEALSKYCSNTPISSTQHNSHESLKQESNSSLDKNGKVTLIQKLDENLTRIVPLRVV</sequence>
<reference evidence="2 3" key="1">
    <citation type="journal article" date="2019" name="Commun. Biol.">
        <title>The bagworm genome reveals a unique fibroin gene that provides high tensile strength.</title>
        <authorList>
            <person name="Kono N."/>
            <person name="Nakamura H."/>
            <person name="Ohtoshi R."/>
            <person name="Tomita M."/>
            <person name="Numata K."/>
            <person name="Arakawa K."/>
        </authorList>
    </citation>
    <scope>NUCLEOTIDE SEQUENCE [LARGE SCALE GENOMIC DNA]</scope>
</reference>
<dbReference type="AlphaFoldDB" id="A0A4C1TFG7"/>